<dbReference type="Gene3D" id="1.10.510.10">
    <property type="entry name" value="Transferase(Phosphotransferase) domain 1"/>
    <property type="match status" value="1"/>
</dbReference>
<evidence type="ECO:0000259" key="11">
    <source>
        <dbReference type="PROSITE" id="PS50011"/>
    </source>
</evidence>
<dbReference type="GO" id="GO:0005737">
    <property type="term" value="C:cytoplasm"/>
    <property type="evidence" value="ECO:0007669"/>
    <property type="project" value="TreeGrafter"/>
</dbReference>
<evidence type="ECO:0000256" key="10">
    <source>
        <dbReference type="SAM" id="MobiDB-lite"/>
    </source>
</evidence>
<evidence type="ECO:0000256" key="4">
    <source>
        <dbReference type="ARBA" id="ARBA00022679"/>
    </source>
</evidence>
<keyword evidence="13" id="KW-1185">Reference proteome</keyword>
<comment type="caution">
    <text evidence="12">The sequence shown here is derived from an EMBL/GenBank/DDBJ whole genome shotgun (WGS) entry which is preliminary data.</text>
</comment>
<evidence type="ECO:0000313" key="12">
    <source>
        <dbReference type="EMBL" id="NXM84400.1"/>
    </source>
</evidence>
<evidence type="ECO:0000313" key="13">
    <source>
        <dbReference type="Proteomes" id="UP000565754"/>
    </source>
</evidence>
<dbReference type="PROSITE" id="PS50011">
    <property type="entry name" value="PROTEIN_KINASE_DOM"/>
    <property type="match status" value="1"/>
</dbReference>
<comment type="catalytic activity">
    <reaction evidence="9">
        <text>L-seryl-[protein] + ATP = O-phospho-L-seryl-[protein] + ADP + H(+)</text>
        <dbReference type="Rhea" id="RHEA:17989"/>
        <dbReference type="Rhea" id="RHEA-COMP:9863"/>
        <dbReference type="Rhea" id="RHEA-COMP:11604"/>
        <dbReference type="ChEBI" id="CHEBI:15378"/>
        <dbReference type="ChEBI" id="CHEBI:29999"/>
        <dbReference type="ChEBI" id="CHEBI:30616"/>
        <dbReference type="ChEBI" id="CHEBI:83421"/>
        <dbReference type="ChEBI" id="CHEBI:456216"/>
        <dbReference type="EC" id="2.7.11.1"/>
    </reaction>
</comment>
<dbReference type="EMBL" id="VXBF01006003">
    <property type="protein sequence ID" value="NXM84400.1"/>
    <property type="molecule type" value="Genomic_DNA"/>
</dbReference>
<evidence type="ECO:0000256" key="8">
    <source>
        <dbReference type="ARBA" id="ARBA00047899"/>
    </source>
</evidence>
<organism evidence="12 13">
    <name type="scientific">Oenanthe oenanthe</name>
    <name type="common">Northern wheatear</name>
    <dbReference type="NCBI Taxonomy" id="279966"/>
    <lineage>
        <taxon>Eukaryota</taxon>
        <taxon>Metazoa</taxon>
        <taxon>Chordata</taxon>
        <taxon>Craniata</taxon>
        <taxon>Vertebrata</taxon>
        <taxon>Euteleostomi</taxon>
        <taxon>Archelosauria</taxon>
        <taxon>Archosauria</taxon>
        <taxon>Dinosauria</taxon>
        <taxon>Saurischia</taxon>
        <taxon>Theropoda</taxon>
        <taxon>Coelurosauria</taxon>
        <taxon>Aves</taxon>
        <taxon>Neognathae</taxon>
        <taxon>Neoaves</taxon>
        <taxon>Telluraves</taxon>
        <taxon>Australaves</taxon>
        <taxon>Passeriformes</taxon>
        <taxon>Muscicapidae</taxon>
        <taxon>Oenanthe</taxon>
    </lineage>
</organism>
<dbReference type="InterPro" id="IPR051138">
    <property type="entry name" value="PIM_Ser/Thr_kinase"/>
</dbReference>
<dbReference type="SUPFAM" id="SSF56112">
    <property type="entry name" value="Protein kinase-like (PK-like)"/>
    <property type="match status" value="1"/>
</dbReference>
<feature type="non-terminal residue" evidence="12">
    <location>
        <position position="169"/>
    </location>
</feature>
<dbReference type="GO" id="GO:0007346">
    <property type="term" value="P:regulation of mitotic cell cycle"/>
    <property type="evidence" value="ECO:0007669"/>
    <property type="project" value="TreeGrafter"/>
</dbReference>
<dbReference type="Gene3D" id="3.30.200.20">
    <property type="entry name" value="Phosphorylase Kinase, domain 1"/>
    <property type="match status" value="1"/>
</dbReference>
<evidence type="ECO:0000256" key="5">
    <source>
        <dbReference type="ARBA" id="ARBA00022741"/>
    </source>
</evidence>
<reference evidence="12 13" key="1">
    <citation type="submission" date="2019-09" db="EMBL/GenBank/DDBJ databases">
        <title>Bird 10,000 Genomes (B10K) Project - Family phase.</title>
        <authorList>
            <person name="Zhang G."/>
        </authorList>
    </citation>
    <scope>NUCLEOTIDE SEQUENCE [LARGE SCALE GENOMIC DNA]</scope>
    <source>
        <strain evidence="12">B10K-DU-001-74</strain>
        <tissue evidence="12">Muscle</tissue>
    </source>
</reference>
<dbReference type="PANTHER" id="PTHR22984:SF11">
    <property type="entry name" value="AURORA KINASE-RELATED"/>
    <property type="match status" value="1"/>
</dbReference>
<evidence type="ECO:0000256" key="1">
    <source>
        <dbReference type="ARBA" id="ARBA00005505"/>
    </source>
</evidence>
<protein>
    <recommendedName>
        <fullName evidence="2">non-specific serine/threonine protein kinase</fullName>
        <ecNumber evidence="2">2.7.11.1</ecNumber>
    </recommendedName>
</protein>
<keyword evidence="4" id="KW-0808">Transferase</keyword>
<dbReference type="AlphaFoldDB" id="A0A7L1E743"/>
<comment type="similarity">
    <text evidence="1">Belongs to the protein kinase superfamily. CAMK Ser/Thr protein kinase family. PIM subfamily.</text>
</comment>
<dbReference type="GO" id="GO:0005524">
    <property type="term" value="F:ATP binding"/>
    <property type="evidence" value="ECO:0007669"/>
    <property type="project" value="UniProtKB-KW"/>
</dbReference>
<sequence>GPQLGSGGFGTVFSAIRPSDRSPVSGHRRGRRGIVSSSQPDGTRVPMEIVLMEKVGSGCRSIIQLLDWFELPDSFLLVVERPEASRDFLQLLLEHEFLCEEVACWLFRQVLEAVWHCSACGVLHHDIKLEILLVEPERGKMKLLYFSCGTFLQERTFTRFSGEPLSQPE</sequence>
<dbReference type="PANTHER" id="PTHR22984">
    <property type="entry name" value="SERINE/THREONINE-PROTEIN KINASE PIM"/>
    <property type="match status" value="1"/>
</dbReference>
<gene>
    <name evidence="12" type="primary">Pim1</name>
    <name evidence="12" type="ORF">OENOEN_R09464</name>
</gene>
<accession>A0A7L1E743</accession>
<keyword evidence="3" id="KW-0723">Serine/threonine-protein kinase</keyword>
<name>A0A7L1E743_OENON</name>
<comment type="catalytic activity">
    <reaction evidence="8">
        <text>L-threonyl-[protein] + ATP = O-phospho-L-threonyl-[protein] + ADP + H(+)</text>
        <dbReference type="Rhea" id="RHEA:46608"/>
        <dbReference type="Rhea" id="RHEA-COMP:11060"/>
        <dbReference type="Rhea" id="RHEA-COMP:11605"/>
        <dbReference type="ChEBI" id="CHEBI:15378"/>
        <dbReference type="ChEBI" id="CHEBI:30013"/>
        <dbReference type="ChEBI" id="CHEBI:30616"/>
        <dbReference type="ChEBI" id="CHEBI:61977"/>
        <dbReference type="ChEBI" id="CHEBI:456216"/>
        <dbReference type="EC" id="2.7.11.1"/>
    </reaction>
</comment>
<feature type="non-terminal residue" evidence="12">
    <location>
        <position position="1"/>
    </location>
</feature>
<evidence type="ECO:0000256" key="2">
    <source>
        <dbReference type="ARBA" id="ARBA00012513"/>
    </source>
</evidence>
<dbReference type="EC" id="2.7.11.1" evidence="2"/>
<dbReference type="Pfam" id="PF00069">
    <property type="entry name" value="Pkinase"/>
    <property type="match status" value="1"/>
</dbReference>
<proteinExistence type="inferred from homology"/>
<dbReference type="Proteomes" id="UP000565754">
    <property type="component" value="Unassembled WGS sequence"/>
</dbReference>
<feature type="compositionally biased region" description="Gly residues" evidence="10">
    <location>
        <begin position="1"/>
        <end position="10"/>
    </location>
</feature>
<feature type="domain" description="Protein kinase" evidence="11">
    <location>
        <begin position="1"/>
        <end position="169"/>
    </location>
</feature>
<keyword evidence="6 12" id="KW-0418">Kinase</keyword>
<keyword evidence="5" id="KW-0547">Nucleotide-binding</keyword>
<dbReference type="GO" id="GO:0043066">
    <property type="term" value="P:negative regulation of apoptotic process"/>
    <property type="evidence" value="ECO:0007669"/>
    <property type="project" value="TreeGrafter"/>
</dbReference>
<evidence type="ECO:0000256" key="9">
    <source>
        <dbReference type="ARBA" id="ARBA00048679"/>
    </source>
</evidence>
<dbReference type="GO" id="GO:0004674">
    <property type="term" value="F:protein serine/threonine kinase activity"/>
    <property type="evidence" value="ECO:0007669"/>
    <property type="project" value="UniProtKB-KW"/>
</dbReference>
<dbReference type="InterPro" id="IPR011009">
    <property type="entry name" value="Kinase-like_dom_sf"/>
</dbReference>
<dbReference type="InterPro" id="IPR000719">
    <property type="entry name" value="Prot_kinase_dom"/>
</dbReference>
<evidence type="ECO:0000256" key="7">
    <source>
        <dbReference type="ARBA" id="ARBA00022840"/>
    </source>
</evidence>
<keyword evidence="7" id="KW-0067">ATP-binding</keyword>
<evidence type="ECO:0000256" key="3">
    <source>
        <dbReference type="ARBA" id="ARBA00022527"/>
    </source>
</evidence>
<evidence type="ECO:0000256" key="6">
    <source>
        <dbReference type="ARBA" id="ARBA00022777"/>
    </source>
</evidence>
<feature type="region of interest" description="Disordered" evidence="10">
    <location>
        <begin position="1"/>
        <end position="41"/>
    </location>
</feature>